<sequence>MLTPIQNQDLMQRSDKVSEMRSGEQGKAFGDVAKAAAEMQRLEDLKNSTVQQDEETEALNPDGSGNKKEQEQKKKQEEEAQPETNTPAGHPLKLEGGDVIDLMA</sequence>
<proteinExistence type="predicted"/>
<reference evidence="2" key="1">
    <citation type="submission" date="2012-03" db="EMBL/GenBank/DDBJ databases">
        <title>Functional metagenomics reveals considerable lignocellulase gene clusters in the gut microbiome of a wood-feeding higher termite.</title>
        <authorList>
            <person name="Liu N."/>
        </authorList>
    </citation>
    <scope>NUCLEOTIDE SEQUENCE</scope>
</reference>
<feature type="compositionally biased region" description="Basic and acidic residues" evidence="1">
    <location>
        <begin position="12"/>
        <end position="24"/>
    </location>
</feature>
<feature type="compositionally biased region" description="Polar residues" evidence="1">
    <location>
        <begin position="1"/>
        <end position="11"/>
    </location>
</feature>
<feature type="region of interest" description="Disordered" evidence="1">
    <location>
        <begin position="1"/>
        <end position="104"/>
    </location>
</feature>
<organism evidence="2">
    <name type="scientific">uncultured bacterium contig00028</name>
    <dbReference type="NCBI Taxonomy" id="1181517"/>
    <lineage>
        <taxon>Bacteria</taxon>
        <taxon>environmental samples</taxon>
    </lineage>
</organism>
<evidence type="ECO:0000256" key="1">
    <source>
        <dbReference type="SAM" id="MobiDB-lite"/>
    </source>
</evidence>
<protein>
    <submittedName>
        <fullName evidence="2">Uncharacterized protein</fullName>
    </submittedName>
</protein>
<dbReference type="AlphaFoldDB" id="A0A806KM21"/>
<evidence type="ECO:0000313" key="2">
    <source>
        <dbReference type="EMBL" id="AGS52951.1"/>
    </source>
</evidence>
<dbReference type="EMBL" id="JQ844217">
    <property type="protein sequence ID" value="AGS52951.1"/>
    <property type="molecule type" value="Genomic_DNA"/>
</dbReference>
<accession>A0A806KM21</accession>
<name>A0A806KM21_9BACT</name>
<feature type="compositionally biased region" description="Basic and acidic residues" evidence="1">
    <location>
        <begin position="65"/>
        <end position="78"/>
    </location>
</feature>